<keyword evidence="8" id="KW-0249">Electron transport</keyword>
<dbReference type="Proteomes" id="UP000177950">
    <property type="component" value="Unassembled WGS sequence"/>
</dbReference>
<keyword evidence="10" id="KW-0408">Iron</keyword>
<feature type="transmembrane region" description="Helical" evidence="13">
    <location>
        <begin position="89"/>
        <end position="108"/>
    </location>
</feature>
<keyword evidence="4" id="KW-1003">Cell membrane</keyword>
<dbReference type="GO" id="GO:0009055">
    <property type="term" value="F:electron transfer activity"/>
    <property type="evidence" value="ECO:0007669"/>
    <property type="project" value="InterPro"/>
</dbReference>
<comment type="subcellular location">
    <subcellularLocation>
        <location evidence="2">Cell membrane</location>
        <topology evidence="2">Multi-pass membrane protein</topology>
    </subcellularLocation>
</comment>
<reference evidence="15 16" key="1">
    <citation type="journal article" date="2016" name="Nat. Commun.">
        <title>Thousands of microbial genomes shed light on interconnected biogeochemical processes in an aquifer system.</title>
        <authorList>
            <person name="Anantharaman K."/>
            <person name="Brown C.T."/>
            <person name="Hug L.A."/>
            <person name="Sharon I."/>
            <person name="Castelle C.J."/>
            <person name="Probst A.J."/>
            <person name="Thomas B.C."/>
            <person name="Singh A."/>
            <person name="Wilkins M.J."/>
            <person name="Karaoz U."/>
            <person name="Brodie E.L."/>
            <person name="Williams K.H."/>
            <person name="Hubbard S.S."/>
            <person name="Banfield J.F."/>
        </authorList>
    </citation>
    <scope>NUCLEOTIDE SEQUENCE [LARGE SCALE GENOMIC DNA]</scope>
</reference>
<dbReference type="EMBL" id="MFSV01000108">
    <property type="protein sequence ID" value="OGI57825.1"/>
    <property type="molecule type" value="Genomic_DNA"/>
</dbReference>
<comment type="caution">
    <text evidence="15">The sequence shown here is derived from an EMBL/GenBank/DDBJ whole genome shotgun (WGS) entry which is preliminary data.</text>
</comment>
<evidence type="ECO:0000256" key="13">
    <source>
        <dbReference type="SAM" id="Phobius"/>
    </source>
</evidence>
<evidence type="ECO:0000256" key="3">
    <source>
        <dbReference type="ARBA" id="ARBA00022448"/>
    </source>
</evidence>
<dbReference type="PANTHER" id="PTHR30529">
    <property type="entry name" value="CYTOCHROME B561"/>
    <property type="match status" value="1"/>
</dbReference>
<keyword evidence="6 13" id="KW-0812">Transmembrane</keyword>
<dbReference type="GO" id="GO:0020037">
    <property type="term" value="F:heme binding"/>
    <property type="evidence" value="ECO:0007669"/>
    <property type="project" value="TreeGrafter"/>
</dbReference>
<evidence type="ECO:0000256" key="11">
    <source>
        <dbReference type="ARBA" id="ARBA00023136"/>
    </source>
</evidence>
<evidence type="ECO:0000256" key="12">
    <source>
        <dbReference type="ARBA" id="ARBA00037975"/>
    </source>
</evidence>
<evidence type="ECO:0000313" key="16">
    <source>
        <dbReference type="Proteomes" id="UP000177950"/>
    </source>
</evidence>
<evidence type="ECO:0000256" key="7">
    <source>
        <dbReference type="ARBA" id="ARBA00022723"/>
    </source>
</evidence>
<keyword evidence="7" id="KW-0479">Metal-binding</keyword>
<protein>
    <submittedName>
        <fullName evidence="15">Cytochrome b</fullName>
    </submittedName>
</protein>
<gene>
    <name evidence="15" type="ORF">A2V58_00850</name>
</gene>
<keyword evidence="11 13" id="KW-0472">Membrane</keyword>
<comment type="similarity">
    <text evidence="12">Belongs to the cytochrome b561 family.</text>
</comment>
<dbReference type="InterPro" id="IPR016174">
    <property type="entry name" value="Di-haem_cyt_TM"/>
</dbReference>
<evidence type="ECO:0000256" key="6">
    <source>
        <dbReference type="ARBA" id="ARBA00022692"/>
    </source>
</evidence>
<evidence type="ECO:0000256" key="5">
    <source>
        <dbReference type="ARBA" id="ARBA00022617"/>
    </source>
</evidence>
<evidence type="ECO:0000256" key="8">
    <source>
        <dbReference type="ARBA" id="ARBA00022982"/>
    </source>
</evidence>
<dbReference type="PANTHER" id="PTHR30529:SF1">
    <property type="entry name" value="CYTOCHROME B561 HOMOLOG 2"/>
    <property type="match status" value="1"/>
</dbReference>
<sequence length="179" mass="20175">MWRNTLNHYGWISIGLHWLVTVAVIALFALGLWMVELTYYDAWYQRAPDLHKSMGVLLFFVMLARLAWRLGNAQPRLSGAPWEQRAAHLVHGLLYLLLYALMVSGYLISTADGRAIDVFGLFGIPATLTGKQQEDIAGVVHEVLAYAVIALATLHALAALKHHFIDRDNTLKRMLSTRH</sequence>
<feature type="transmembrane region" description="Helical" evidence="13">
    <location>
        <begin position="12"/>
        <end position="35"/>
    </location>
</feature>
<keyword evidence="5" id="KW-0349">Heme</keyword>
<organism evidence="15 16">
    <name type="scientific">Candidatus Muproteobacteria bacterium RBG_19FT_COMBO_61_10</name>
    <dbReference type="NCBI Taxonomy" id="1817761"/>
    <lineage>
        <taxon>Bacteria</taxon>
        <taxon>Pseudomonadati</taxon>
        <taxon>Pseudomonadota</taxon>
        <taxon>Candidatus Muproteobacteria</taxon>
    </lineage>
</organism>
<proteinExistence type="inferred from homology"/>
<comment type="cofactor">
    <cofactor evidence="1">
        <name>heme b</name>
        <dbReference type="ChEBI" id="CHEBI:60344"/>
    </cofactor>
</comment>
<dbReference type="Pfam" id="PF01292">
    <property type="entry name" value="Ni_hydr_CYTB"/>
    <property type="match status" value="1"/>
</dbReference>
<dbReference type="GO" id="GO:0046872">
    <property type="term" value="F:metal ion binding"/>
    <property type="evidence" value="ECO:0007669"/>
    <property type="project" value="UniProtKB-KW"/>
</dbReference>
<feature type="transmembrane region" description="Helical" evidence="13">
    <location>
        <begin position="50"/>
        <end position="68"/>
    </location>
</feature>
<keyword evidence="9 13" id="KW-1133">Transmembrane helix</keyword>
<dbReference type="InterPro" id="IPR011577">
    <property type="entry name" value="Cyt_b561_bac/Ni-Hgenase"/>
</dbReference>
<dbReference type="GO" id="GO:0022904">
    <property type="term" value="P:respiratory electron transport chain"/>
    <property type="evidence" value="ECO:0007669"/>
    <property type="project" value="InterPro"/>
</dbReference>
<evidence type="ECO:0000256" key="1">
    <source>
        <dbReference type="ARBA" id="ARBA00001970"/>
    </source>
</evidence>
<dbReference type="AlphaFoldDB" id="A0A1F6UKD3"/>
<dbReference type="SUPFAM" id="SSF81342">
    <property type="entry name" value="Transmembrane di-heme cytochromes"/>
    <property type="match status" value="1"/>
</dbReference>
<accession>A0A1F6UKD3</accession>
<evidence type="ECO:0000256" key="4">
    <source>
        <dbReference type="ARBA" id="ARBA00022475"/>
    </source>
</evidence>
<feature type="transmembrane region" description="Helical" evidence="13">
    <location>
        <begin position="143"/>
        <end position="164"/>
    </location>
</feature>
<name>A0A1F6UKD3_9PROT</name>
<dbReference type="GO" id="GO:0005886">
    <property type="term" value="C:plasma membrane"/>
    <property type="evidence" value="ECO:0007669"/>
    <property type="project" value="UniProtKB-SubCell"/>
</dbReference>
<feature type="domain" description="Cytochrome b561 bacterial/Ni-hydrogenase" evidence="14">
    <location>
        <begin position="8"/>
        <end position="176"/>
    </location>
</feature>
<evidence type="ECO:0000259" key="14">
    <source>
        <dbReference type="Pfam" id="PF01292"/>
    </source>
</evidence>
<keyword evidence="3" id="KW-0813">Transport</keyword>
<dbReference type="InterPro" id="IPR052168">
    <property type="entry name" value="Cytochrome_b561_oxidase"/>
</dbReference>
<evidence type="ECO:0000313" key="15">
    <source>
        <dbReference type="EMBL" id="OGI57825.1"/>
    </source>
</evidence>
<evidence type="ECO:0000256" key="2">
    <source>
        <dbReference type="ARBA" id="ARBA00004651"/>
    </source>
</evidence>
<evidence type="ECO:0000256" key="10">
    <source>
        <dbReference type="ARBA" id="ARBA00023004"/>
    </source>
</evidence>
<evidence type="ECO:0000256" key="9">
    <source>
        <dbReference type="ARBA" id="ARBA00022989"/>
    </source>
</evidence>